<keyword evidence="4" id="KW-0472">Membrane</keyword>
<gene>
    <name evidence="7" type="ORF">JOC49_000797</name>
</gene>
<evidence type="ECO:0000256" key="1">
    <source>
        <dbReference type="ARBA" id="ARBA00022598"/>
    </source>
</evidence>
<feature type="domain" description="Mur ligase C-terminal" evidence="5">
    <location>
        <begin position="398"/>
        <end position="520"/>
    </location>
</feature>
<dbReference type="Pfam" id="PF02875">
    <property type="entry name" value="Mur_ligase_C"/>
    <property type="match status" value="1"/>
</dbReference>
<evidence type="ECO:0000256" key="3">
    <source>
        <dbReference type="ARBA" id="ARBA00022840"/>
    </source>
</evidence>
<feature type="transmembrane region" description="Helical" evidence="4">
    <location>
        <begin position="108"/>
        <end position="126"/>
    </location>
</feature>
<evidence type="ECO:0000259" key="6">
    <source>
        <dbReference type="Pfam" id="PF08245"/>
    </source>
</evidence>
<name>A0ABS2MPE4_9FIRM</name>
<dbReference type="PANTHER" id="PTHR43024">
    <property type="entry name" value="UDP-N-ACETYLMURAMOYL-TRIPEPTIDE--D-ALANYL-D-ALANINE LIGASE"/>
    <property type="match status" value="1"/>
</dbReference>
<keyword evidence="4" id="KW-1133">Transmembrane helix</keyword>
<feature type="transmembrane region" description="Helical" evidence="4">
    <location>
        <begin position="132"/>
        <end position="151"/>
    </location>
</feature>
<keyword evidence="4" id="KW-0812">Transmembrane</keyword>
<dbReference type="GO" id="GO:0047480">
    <property type="term" value="F:UDP-N-acetylmuramoyl-tripeptide-D-alanyl-D-alanine ligase activity"/>
    <property type="evidence" value="ECO:0007669"/>
    <property type="project" value="UniProtKB-EC"/>
</dbReference>
<dbReference type="InterPro" id="IPR013221">
    <property type="entry name" value="Mur_ligase_cen"/>
</dbReference>
<dbReference type="PANTHER" id="PTHR43024:SF1">
    <property type="entry name" value="UDP-N-ACETYLMURAMOYL-TRIPEPTIDE--D-ALANYL-D-ALANINE LIGASE"/>
    <property type="match status" value="1"/>
</dbReference>
<proteinExistence type="predicted"/>
<keyword evidence="8" id="KW-1185">Reference proteome</keyword>
<dbReference type="Pfam" id="PF08245">
    <property type="entry name" value="Mur_ligase_M"/>
    <property type="match status" value="1"/>
</dbReference>
<dbReference type="InterPro" id="IPR004101">
    <property type="entry name" value="Mur_ligase_C"/>
</dbReference>
<accession>A0ABS2MPE4</accession>
<evidence type="ECO:0000256" key="2">
    <source>
        <dbReference type="ARBA" id="ARBA00022741"/>
    </source>
</evidence>
<sequence>MFLDILIISVVTIAAWYKTHTHIHHLQQISYKNKNYIKWRFGNYTKIIRPHEVLFIGGVFLTQLTDTLWSRLIGLLLILIDVYFFHLIRTAYAAKKKLKYTPRVKRLLVTNAIQLIGLMTLTFFMVTWASVILILALYLFGFITVIASNLINKPMELTINNWYYNDAHKTLAKVPNLTIIGITGSYGKTSTKNVLNAMLSKDFNVLMTPESFNTKMGLTRAIREHMKPTHEIFIAEMGADHVGDIKELMEFVQPSLGIITSIGPQHLDTFKTFENIVNEKGNMFRLLKTGGTAFVNVTDSNIVGLPRRSDLNYVSFSAQPDGNIETPDFNIESISVNSKGSSFTLVHKPSGKKVRLTTQLLGRHNLANIVAGAAVAINLGIPMDRLPYLTMDLKPVDHRLSIRRVNDHYTVLDDAFNSNPVGSRMALEVLDQFEGNQKIIITPGMIGLGDRHYELNKAFGVNISKTCDFTILVGKHQTRPIQDGLEEGGYNPAKLYVAKSTQDAFSKLSEIVKQDDVVLLENDLPDTFNE</sequence>
<feature type="transmembrane region" description="Helical" evidence="4">
    <location>
        <begin position="68"/>
        <end position="88"/>
    </location>
</feature>
<keyword evidence="1 7" id="KW-0436">Ligase</keyword>
<dbReference type="EC" id="6.3.2.10" evidence="7"/>
<evidence type="ECO:0000313" key="7">
    <source>
        <dbReference type="EMBL" id="MBM7561277.1"/>
    </source>
</evidence>
<evidence type="ECO:0000256" key="4">
    <source>
        <dbReference type="SAM" id="Phobius"/>
    </source>
</evidence>
<dbReference type="InterPro" id="IPR051046">
    <property type="entry name" value="MurCDEF_CellWall_CoF430Synth"/>
</dbReference>
<comment type="caution">
    <text evidence="7">The sequence shown here is derived from an EMBL/GenBank/DDBJ whole genome shotgun (WGS) entry which is preliminary data.</text>
</comment>
<keyword evidence="3" id="KW-0067">ATP-binding</keyword>
<dbReference type="SUPFAM" id="SSF53244">
    <property type="entry name" value="MurD-like peptide ligases, peptide-binding domain"/>
    <property type="match status" value="1"/>
</dbReference>
<protein>
    <submittedName>
        <fullName evidence="7">UDP-N-acetylmuramoyl-tripeptide--D-alanyl-D-alanine ligase</fullName>
        <ecNumber evidence="7">6.3.2.10</ecNumber>
    </submittedName>
</protein>
<dbReference type="SUPFAM" id="SSF53623">
    <property type="entry name" value="MurD-like peptide ligases, catalytic domain"/>
    <property type="match status" value="1"/>
</dbReference>
<dbReference type="RefSeq" id="WP_204662607.1">
    <property type="nucleotide sequence ID" value="NZ_JAFBDT010000004.1"/>
</dbReference>
<dbReference type="Proteomes" id="UP000767854">
    <property type="component" value="Unassembled WGS sequence"/>
</dbReference>
<dbReference type="InterPro" id="IPR036615">
    <property type="entry name" value="Mur_ligase_C_dom_sf"/>
</dbReference>
<reference evidence="7 8" key="1">
    <citation type="submission" date="2021-01" db="EMBL/GenBank/DDBJ databases">
        <title>Genomic Encyclopedia of Type Strains, Phase IV (KMG-IV): sequencing the most valuable type-strain genomes for metagenomic binning, comparative biology and taxonomic classification.</title>
        <authorList>
            <person name="Goeker M."/>
        </authorList>
    </citation>
    <scope>NUCLEOTIDE SEQUENCE [LARGE SCALE GENOMIC DNA]</scope>
    <source>
        <strain evidence="7 8">DSM 24436</strain>
    </source>
</reference>
<dbReference type="EMBL" id="JAFBDT010000004">
    <property type="protein sequence ID" value="MBM7561277.1"/>
    <property type="molecule type" value="Genomic_DNA"/>
</dbReference>
<keyword evidence="2" id="KW-0547">Nucleotide-binding</keyword>
<evidence type="ECO:0000259" key="5">
    <source>
        <dbReference type="Pfam" id="PF02875"/>
    </source>
</evidence>
<organism evidence="7 8">
    <name type="scientific">Fusibacter tunisiensis</name>
    <dbReference type="NCBI Taxonomy" id="1008308"/>
    <lineage>
        <taxon>Bacteria</taxon>
        <taxon>Bacillati</taxon>
        <taxon>Bacillota</taxon>
        <taxon>Clostridia</taxon>
        <taxon>Eubacteriales</taxon>
        <taxon>Eubacteriales Family XII. Incertae Sedis</taxon>
        <taxon>Fusibacter</taxon>
    </lineage>
</organism>
<dbReference type="InterPro" id="IPR036565">
    <property type="entry name" value="Mur-like_cat_sf"/>
</dbReference>
<dbReference type="Gene3D" id="3.90.190.20">
    <property type="entry name" value="Mur ligase, C-terminal domain"/>
    <property type="match status" value="1"/>
</dbReference>
<feature type="domain" description="Mur ligase central" evidence="6">
    <location>
        <begin position="182"/>
        <end position="376"/>
    </location>
</feature>
<dbReference type="Gene3D" id="3.40.1190.10">
    <property type="entry name" value="Mur-like, catalytic domain"/>
    <property type="match status" value="1"/>
</dbReference>
<evidence type="ECO:0000313" key="8">
    <source>
        <dbReference type="Proteomes" id="UP000767854"/>
    </source>
</evidence>